<dbReference type="Proteomes" id="UP000030755">
    <property type="component" value="Unassembled WGS sequence"/>
</dbReference>
<dbReference type="EMBL" id="ML005513">
    <property type="protein sequence ID" value="RKP18261.1"/>
    <property type="molecule type" value="Genomic_DNA"/>
</dbReference>
<evidence type="ECO:0000313" key="4">
    <source>
        <dbReference type="Proteomes" id="UP000030755"/>
    </source>
</evidence>
<keyword evidence="4" id="KW-1185">Reference proteome</keyword>
<dbReference type="EMBL" id="KE561300">
    <property type="protein sequence ID" value="EPZ31146.1"/>
    <property type="molecule type" value="Genomic_DNA"/>
</dbReference>
<reference evidence="5" key="2">
    <citation type="journal article" date="2018" name="Nat. Microbiol.">
        <title>Leveraging single-cell genomics to expand the fungal tree of life.</title>
        <authorList>
            <person name="Ahrendt S.R."/>
            <person name="Quandt C.A."/>
            <person name="Ciobanu D."/>
            <person name="Clum A."/>
            <person name="Salamov A."/>
            <person name="Andreopoulos B."/>
            <person name="Cheng J.F."/>
            <person name="Woyke T."/>
            <person name="Pelin A."/>
            <person name="Henrissat B."/>
            <person name="Reynolds N.K."/>
            <person name="Benny G.L."/>
            <person name="Smith M.E."/>
            <person name="James T.Y."/>
            <person name="Grigoriev I.V."/>
        </authorList>
    </citation>
    <scope>NUCLEOTIDE SEQUENCE [LARGE SCALE GENOMIC DNA]</scope>
    <source>
        <strain evidence="5">CSF55</strain>
    </source>
</reference>
<dbReference type="HOGENOM" id="CLU_2905441_0_0_1"/>
<evidence type="ECO:0000313" key="3">
    <source>
        <dbReference type="EMBL" id="RKP18261.1"/>
    </source>
</evidence>
<dbReference type="Gene3D" id="3.40.50.1010">
    <property type="entry name" value="5'-nuclease"/>
    <property type="match status" value="1"/>
</dbReference>
<dbReference type="InterPro" id="IPR006085">
    <property type="entry name" value="XPG_DNA_repair_N"/>
</dbReference>
<evidence type="ECO:0000313" key="5">
    <source>
        <dbReference type="Proteomes" id="UP000281549"/>
    </source>
</evidence>
<dbReference type="InterPro" id="IPR029060">
    <property type="entry name" value="PIN-like_dom_sf"/>
</dbReference>
<sequence>MGVHDLWKLLEGCSKSINPEDLKDRKLAIDILFYMDAPVCQGCSVKAAEPGLLYPELCEKAV</sequence>
<dbReference type="GO" id="GO:0004518">
    <property type="term" value="F:nuclease activity"/>
    <property type="evidence" value="ECO:0007669"/>
    <property type="project" value="InterPro"/>
</dbReference>
<name>A0A075AN22_ROZAC</name>
<dbReference type="SUPFAM" id="SSF88723">
    <property type="entry name" value="PIN domain-like"/>
    <property type="match status" value="1"/>
</dbReference>
<evidence type="ECO:0000313" key="2">
    <source>
        <dbReference type="EMBL" id="EPZ31146.1"/>
    </source>
</evidence>
<dbReference type="Proteomes" id="UP000281549">
    <property type="component" value="Unassembled WGS sequence"/>
</dbReference>
<dbReference type="AlphaFoldDB" id="A0A075AN22"/>
<reference evidence="3" key="3">
    <citation type="submission" date="2018-08" db="EMBL/GenBank/DDBJ databases">
        <title>Leveraging single-cell genomics to expand the Fungal Tree of Life.</title>
        <authorList>
            <consortium name="DOE Joint Genome Institute"/>
            <person name="Ahrendt S.R."/>
            <person name="Quandt C.A."/>
            <person name="Ciobanu D."/>
            <person name="Clum A."/>
            <person name="Salamov A."/>
            <person name="Andreopoulos B."/>
            <person name="Cheng J.-F."/>
            <person name="Woyke T."/>
            <person name="Pelin A."/>
            <person name="Henrissat B."/>
            <person name="Reynolds N."/>
            <person name="Benny G.L."/>
            <person name="Smith M.E."/>
            <person name="James T.Y."/>
            <person name="Grigoriev I.V."/>
        </authorList>
    </citation>
    <scope>NUCLEOTIDE SEQUENCE</scope>
    <source>
        <strain evidence="3">CSF55</strain>
    </source>
</reference>
<evidence type="ECO:0000259" key="1">
    <source>
        <dbReference type="Pfam" id="PF00752"/>
    </source>
</evidence>
<dbReference type="Pfam" id="PF00752">
    <property type="entry name" value="XPG_N"/>
    <property type="match status" value="1"/>
</dbReference>
<accession>A0A075AN22</accession>
<reference evidence="2 4" key="1">
    <citation type="journal article" date="2013" name="Curr. Biol.">
        <title>Shared signatures of parasitism and phylogenomics unite Cryptomycota and microsporidia.</title>
        <authorList>
            <person name="James T.Y."/>
            <person name="Pelin A."/>
            <person name="Bonen L."/>
            <person name="Ahrendt S."/>
            <person name="Sain D."/>
            <person name="Corradi N."/>
            <person name="Stajich J.E."/>
        </authorList>
    </citation>
    <scope>NUCLEOTIDE SEQUENCE [LARGE SCALE GENOMIC DNA]</scope>
    <source>
        <strain evidence="2">CSF55</strain>
        <strain evidence="2">CSF55</strain>
    </source>
</reference>
<proteinExistence type="predicted"/>
<gene>
    <name evidence="2" type="ORF">O9G_001057</name>
    <name evidence="3" type="ORF">ROZALSC1DRAFT_30029</name>
</gene>
<protein>
    <recommendedName>
        <fullName evidence="1">XPG N-terminal domain-containing protein</fullName>
    </recommendedName>
</protein>
<feature type="domain" description="XPG N-terminal" evidence="1">
    <location>
        <begin position="1"/>
        <end position="37"/>
    </location>
</feature>
<organism evidence="2 4">
    <name type="scientific">Rozella allomycis (strain CSF55)</name>
    <dbReference type="NCBI Taxonomy" id="988480"/>
    <lineage>
        <taxon>Eukaryota</taxon>
        <taxon>Fungi</taxon>
        <taxon>Fungi incertae sedis</taxon>
        <taxon>Cryptomycota</taxon>
        <taxon>Cryptomycota incertae sedis</taxon>
        <taxon>Rozella</taxon>
    </lineage>
</organism>